<comment type="caution">
    <text evidence="4">The sequence shown here is derived from an EMBL/GenBank/DDBJ whole genome shotgun (WGS) entry which is preliminary data.</text>
</comment>
<evidence type="ECO:0000256" key="2">
    <source>
        <dbReference type="ARBA" id="ARBA00022777"/>
    </source>
</evidence>
<dbReference type="Pfam" id="PF00294">
    <property type="entry name" value="PfkB"/>
    <property type="match status" value="1"/>
</dbReference>
<sequence length="327" mass="35219">MAKSGLSIIVIGGLNTDIVAIGAKKLLKAGEHTYASELRIGAGGKSRNMAQMIATLVGKDKVAMVGKTSKDPYGFWKVPLVALKQAKVNTEYVKIASFKESNQFPGIALIPVDTEGRNQIYVLPGITNSFLPKDIDDASELFKSVAKNNGILLVSLELPLQTAIYAIKKANQMGIKVFFDPGGIDETENYSELLKQNIYLIKPNEHEAKILTSIAVIDFDTAKKAATKLLGKGTENVLITVGVNGGYFFNKIVGKHIPIPKIKSSSVKDETGCGDQTMAALCTALAEDKDILEAINIGLLAGTLQFGKSGIVPITKKEINKYLHNRL</sequence>
<dbReference type="GO" id="GO:0005829">
    <property type="term" value="C:cytosol"/>
    <property type="evidence" value="ECO:0007669"/>
    <property type="project" value="TreeGrafter"/>
</dbReference>
<protein>
    <recommendedName>
        <fullName evidence="3">Carbohydrate kinase PfkB domain-containing protein</fullName>
    </recommendedName>
</protein>
<dbReference type="PRINTS" id="PR00990">
    <property type="entry name" value="RIBOKINASE"/>
</dbReference>
<organism evidence="4 5">
    <name type="scientific">Candidatus Woesebacteria bacterium RIFCSPHIGHO2_12_FULL_41_24</name>
    <dbReference type="NCBI Taxonomy" id="1802510"/>
    <lineage>
        <taxon>Bacteria</taxon>
        <taxon>Candidatus Woeseibacteriota</taxon>
    </lineage>
</organism>
<dbReference type="GO" id="GO:0016301">
    <property type="term" value="F:kinase activity"/>
    <property type="evidence" value="ECO:0007669"/>
    <property type="project" value="UniProtKB-KW"/>
</dbReference>
<dbReference type="PANTHER" id="PTHR10584">
    <property type="entry name" value="SUGAR KINASE"/>
    <property type="match status" value="1"/>
</dbReference>
<dbReference type="Gene3D" id="3.40.1190.20">
    <property type="match status" value="1"/>
</dbReference>
<dbReference type="AlphaFoldDB" id="A0A1F8AQ82"/>
<reference evidence="4 5" key="1">
    <citation type="journal article" date="2016" name="Nat. Commun.">
        <title>Thousands of microbial genomes shed light on interconnected biogeochemical processes in an aquifer system.</title>
        <authorList>
            <person name="Anantharaman K."/>
            <person name="Brown C.T."/>
            <person name="Hug L.A."/>
            <person name="Sharon I."/>
            <person name="Castelle C.J."/>
            <person name="Probst A.J."/>
            <person name="Thomas B.C."/>
            <person name="Singh A."/>
            <person name="Wilkins M.J."/>
            <person name="Karaoz U."/>
            <person name="Brodie E.L."/>
            <person name="Williams K.H."/>
            <person name="Hubbard S.S."/>
            <person name="Banfield J.F."/>
        </authorList>
    </citation>
    <scope>NUCLEOTIDE SEQUENCE [LARGE SCALE GENOMIC DNA]</scope>
</reference>
<dbReference type="PANTHER" id="PTHR10584:SF166">
    <property type="entry name" value="RIBOKINASE"/>
    <property type="match status" value="1"/>
</dbReference>
<dbReference type="InterPro" id="IPR011611">
    <property type="entry name" value="PfkB_dom"/>
</dbReference>
<dbReference type="Proteomes" id="UP000178603">
    <property type="component" value="Unassembled WGS sequence"/>
</dbReference>
<evidence type="ECO:0000313" key="5">
    <source>
        <dbReference type="Proteomes" id="UP000178603"/>
    </source>
</evidence>
<dbReference type="InterPro" id="IPR029056">
    <property type="entry name" value="Ribokinase-like"/>
</dbReference>
<keyword evidence="1" id="KW-0808">Transferase</keyword>
<evidence type="ECO:0000313" key="4">
    <source>
        <dbReference type="EMBL" id="OGM53639.1"/>
    </source>
</evidence>
<evidence type="ECO:0000259" key="3">
    <source>
        <dbReference type="Pfam" id="PF00294"/>
    </source>
</evidence>
<feature type="domain" description="Carbohydrate kinase PfkB" evidence="3">
    <location>
        <begin position="8"/>
        <end position="310"/>
    </location>
</feature>
<dbReference type="EMBL" id="MGGW01000021">
    <property type="protein sequence ID" value="OGM53639.1"/>
    <property type="molecule type" value="Genomic_DNA"/>
</dbReference>
<dbReference type="SUPFAM" id="SSF53613">
    <property type="entry name" value="Ribokinase-like"/>
    <property type="match status" value="1"/>
</dbReference>
<dbReference type="GO" id="GO:0006796">
    <property type="term" value="P:phosphate-containing compound metabolic process"/>
    <property type="evidence" value="ECO:0007669"/>
    <property type="project" value="UniProtKB-ARBA"/>
</dbReference>
<name>A0A1F8AQ82_9BACT</name>
<proteinExistence type="predicted"/>
<accession>A0A1F8AQ82</accession>
<keyword evidence="2" id="KW-0418">Kinase</keyword>
<gene>
    <name evidence="4" type="ORF">A3E44_02040</name>
</gene>
<evidence type="ECO:0000256" key="1">
    <source>
        <dbReference type="ARBA" id="ARBA00022679"/>
    </source>
</evidence>
<dbReference type="InterPro" id="IPR002139">
    <property type="entry name" value="Ribo/fructo_kinase"/>
</dbReference>